<dbReference type="PROSITE" id="PS51710">
    <property type="entry name" value="G_OBG"/>
    <property type="match status" value="1"/>
</dbReference>
<comment type="similarity">
    <text evidence="6">Belongs to the TRAFAC class OBG-HflX-like GTPase superfamily. OBG GTPase family. YchF/OLA1 subfamily.</text>
</comment>
<evidence type="ECO:0000256" key="2">
    <source>
        <dbReference type="ARBA" id="ARBA00022723"/>
    </source>
</evidence>
<dbReference type="eggNOG" id="COG0012">
    <property type="taxonomic scope" value="Bacteria"/>
</dbReference>
<dbReference type="FunFam" id="1.10.150.300:FF:000001">
    <property type="entry name" value="Ribosome-binding ATPase YchF"/>
    <property type="match status" value="1"/>
</dbReference>
<dbReference type="HOGENOM" id="CLU_018395_0_1_11"/>
<evidence type="ECO:0000259" key="8">
    <source>
        <dbReference type="PROSITE" id="PS51880"/>
    </source>
</evidence>
<evidence type="ECO:0000256" key="3">
    <source>
        <dbReference type="ARBA" id="ARBA00022741"/>
    </source>
</evidence>
<name>Q1ATZ1_RUBXD</name>
<dbReference type="PRINTS" id="PR00326">
    <property type="entry name" value="GTP1OBG"/>
</dbReference>
<feature type="domain" description="TGS" evidence="8">
    <location>
        <begin position="284"/>
        <end position="367"/>
    </location>
</feature>
<dbReference type="PANTHER" id="PTHR23305">
    <property type="entry name" value="OBG GTPASE FAMILY"/>
    <property type="match status" value="1"/>
</dbReference>
<dbReference type="HAMAP" id="MF_00944">
    <property type="entry name" value="YchF_OLA1_ATPase"/>
    <property type="match status" value="1"/>
</dbReference>
<dbReference type="STRING" id="266117.Rxyl_2193"/>
<comment type="cofactor">
    <cofactor evidence="1">
        <name>Mg(2+)</name>
        <dbReference type="ChEBI" id="CHEBI:18420"/>
    </cofactor>
</comment>
<dbReference type="SUPFAM" id="SSF81271">
    <property type="entry name" value="TGS-like"/>
    <property type="match status" value="1"/>
</dbReference>
<keyword evidence="4 6" id="KW-0067">ATP-binding</keyword>
<evidence type="ECO:0000256" key="6">
    <source>
        <dbReference type="HAMAP-Rule" id="MF_00944"/>
    </source>
</evidence>
<dbReference type="InterPro" id="IPR012675">
    <property type="entry name" value="Beta-grasp_dom_sf"/>
</dbReference>
<dbReference type="Gene3D" id="3.40.50.300">
    <property type="entry name" value="P-loop containing nucleotide triphosphate hydrolases"/>
    <property type="match status" value="1"/>
</dbReference>
<evidence type="ECO:0000313" key="9">
    <source>
        <dbReference type="EMBL" id="ABG05137.1"/>
    </source>
</evidence>
<keyword evidence="2" id="KW-0479">Metal-binding</keyword>
<dbReference type="EMBL" id="CP000386">
    <property type="protein sequence ID" value="ABG05137.1"/>
    <property type="molecule type" value="Genomic_DNA"/>
</dbReference>
<dbReference type="AlphaFoldDB" id="Q1ATZ1"/>
<dbReference type="PIRSF" id="PIRSF006641">
    <property type="entry name" value="CHP00092"/>
    <property type="match status" value="1"/>
</dbReference>
<feature type="domain" description="OBG-type G" evidence="7">
    <location>
        <begin position="10"/>
        <end position="284"/>
    </location>
</feature>
<dbReference type="CDD" id="cd01900">
    <property type="entry name" value="YchF"/>
    <property type="match status" value="1"/>
</dbReference>
<evidence type="ECO:0000313" key="10">
    <source>
        <dbReference type="Proteomes" id="UP000006637"/>
    </source>
</evidence>
<gene>
    <name evidence="6" type="primary">ychF</name>
    <name evidence="9" type="ordered locus">Rxyl_2193</name>
</gene>
<dbReference type="Pfam" id="PF01926">
    <property type="entry name" value="MMR_HSR1"/>
    <property type="match status" value="1"/>
</dbReference>
<dbReference type="Pfam" id="PF06071">
    <property type="entry name" value="YchF-GTPase_C"/>
    <property type="match status" value="1"/>
</dbReference>
<dbReference type="InterPro" id="IPR004095">
    <property type="entry name" value="TGS"/>
</dbReference>
<dbReference type="InterPro" id="IPR027417">
    <property type="entry name" value="P-loop_NTPase"/>
</dbReference>
<dbReference type="KEGG" id="rxy:Rxyl_2193"/>
<dbReference type="GO" id="GO:0005525">
    <property type="term" value="F:GTP binding"/>
    <property type="evidence" value="ECO:0007669"/>
    <property type="project" value="InterPro"/>
</dbReference>
<dbReference type="InterPro" id="IPR004396">
    <property type="entry name" value="ATPase_YchF/OLA1"/>
</dbReference>
<evidence type="ECO:0000256" key="5">
    <source>
        <dbReference type="ARBA" id="ARBA00022842"/>
    </source>
</evidence>
<dbReference type="InterPro" id="IPR006073">
    <property type="entry name" value="GTP-bd"/>
</dbReference>
<dbReference type="Gene3D" id="1.10.150.300">
    <property type="entry name" value="TGS-like domain"/>
    <property type="match status" value="1"/>
</dbReference>
<dbReference type="InterPro" id="IPR023192">
    <property type="entry name" value="TGS-like_dom_sf"/>
</dbReference>
<evidence type="ECO:0000256" key="4">
    <source>
        <dbReference type="ARBA" id="ARBA00022840"/>
    </source>
</evidence>
<dbReference type="SUPFAM" id="SSF52540">
    <property type="entry name" value="P-loop containing nucleoside triphosphate hydrolases"/>
    <property type="match status" value="1"/>
</dbReference>
<dbReference type="InterPro" id="IPR012676">
    <property type="entry name" value="TGS-like"/>
</dbReference>
<dbReference type="PANTHER" id="PTHR23305:SF18">
    <property type="entry name" value="OBG-TYPE G DOMAIN-CONTAINING PROTEIN"/>
    <property type="match status" value="1"/>
</dbReference>
<dbReference type="Gene3D" id="3.10.20.30">
    <property type="match status" value="1"/>
</dbReference>
<dbReference type="InterPro" id="IPR013029">
    <property type="entry name" value="YchF_C"/>
</dbReference>
<dbReference type="NCBIfam" id="TIGR00092">
    <property type="entry name" value="redox-regulated ATPase YchF"/>
    <property type="match status" value="1"/>
</dbReference>
<dbReference type="InterPro" id="IPR041706">
    <property type="entry name" value="YchF_N"/>
</dbReference>
<dbReference type="PROSITE" id="PS51880">
    <property type="entry name" value="TGS"/>
    <property type="match status" value="1"/>
</dbReference>
<keyword evidence="5" id="KW-0460">Magnesium</keyword>
<keyword evidence="3 6" id="KW-0547">Nucleotide-binding</keyword>
<protein>
    <recommendedName>
        <fullName evidence="6">Ribosome-binding ATPase YchF</fullName>
    </recommendedName>
</protein>
<dbReference type="InterPro" id="IPR031167">
    <property type="entry name" value="G_OBG"/>
</dbReference>
<organism evidence="9 10">
    <name type="scientific">Rubrobacter xylanophilus (strain DSM 9941 / JCM 11954 / NBRC 16129 / PRD-1)</name>
    <dbReference type="NCBI Taxonomy" id="266117"/>
    <lineage>
        <taxon>Bacteria</taxon>
        <taxon>Bacillati</taxon>
        <taxon>Actinomycetota</taxon>
        <taxon>Rubrobacteria</taxon>
        <taxon>Rubrobacterales</taxon>
        <taxon>Rubrobacteraceae</taxon>
        <taxon>Rubrobacter</taxon>
    </lineage>
</organism>
<dbReference type="GO" id="GO:0046872">
    <property type="term" value="F:metal ion binding"/>
    <property type="evidence" value="ECO:0007669"/>
    <property type="project" value="UniProtKB-KW"/>
</dbReference>
<dbReference type="Proteomes" id="UP000006637">
    <property type="component" value="Chromosome"/>
</dbReference>
<dbReference type="GO" id="GO:0005737">
    <property type="term" value="C:cytoplasm"/>
    <property type="evidence" value="ECO:0007669"/>
    <property type="project" value="TreeGrafter"/>
</dbReference>
<reference evidence="9 10" key="1">
    <citation type="submission" date="2006-06" db="EMBL/GenBank/DDBJ databases">
        <title>Complete sequence of Rubrobacter xylanophilus DSM 9941.</title>
        <authorList>
            <consortium name="US DOE Joint Genome Institute"/>
            <person name="Copeland A."/>
            <person name="Lucas S."/>
            <person name="Lapidus A."/>
            <person name="Barry K."/>
            <person name="Detter J.C."/>
            <person name="Glavina del Rio T."/>
            <person name="Hammon N."/>
            <person name="Israni S."/>
            <person name="Dalin E."/>
            <person name="Tice H."/>
            <person name="Pitluck S."/>
            <person name="Munk A.C."/>
            <person name="Brettin T."/>
            <person name="Bruce D."/>
            <person name="Han C."/>
            <person name="Tapia R."/>
            <person name="Gilna P."/>
            <person name="Schmutz J."/>
            <person name="Larimer F."/>
            <person name="Land M."/>
            <person name="Hauser L."/>
            <person name="Kyrpides N."/>
            <person name="Lykidis A."/>
            <person name="da Costa M.S."/>
            <person name="Rainey F.A."/>
            <person name="Empadinhas N."/>
            <person name="Jolivet E."/>
            <person name="Battista J.R."/>
            <person name="Richardson P."/>
        </authorList>
    </citation>
    <scope>NUCLEOTIDE SEQUENCE [LARGE SCALE GENOMIC DNA]</scope>
    <source>
        <strain evidence="10">DSM 9941 / NBRC 16129 / PRD-1</strain>
    </source>
</reference>
<dbReference type="GO" id="GO:0005524">
    <property type="term" value="F:ATP binding"/>
    <property type="evidence" value="ECO:0007669"/>
    <property type="project" value="UniProtKB-UniRule"/>
</dbReference>
<comment type="function">
    <text evidence="6">ATPase that binds to both the 70S ribosome and the 50S ribosomal subunit in a nucleotide-independent manner.</text>
</comment>
<dbReference type="FunFam" id="3.10.20.30:FF:000001">
    <property type="entry name" value="Ribosome-binding ATPase YchF"/>
    <property type="match status" value="1"/>
</dbReference>
<evidence type="ECO:0000259" key="7">
    <source>
        <dbReference type="PROSITE" id="PS51710"/>
    </source>
</evidence>
<dbReference type="GO" id="GO:0016887">
    <property type="term" value="F:ATP hydrolysis activity"/>
    <property type="evidence" value="ECO:0007669"/>
    <property type="project" value="UniProtKB-UniRule"/>
</dbReference>
<sequence length="369" mass="39609">MLPSDTIPPMKVGIVGLPNVGKSTLFNALTRAGAEAQNYPFTTVDPNVGVAAVPDGRLQRLAEAVGGVRAVPATVEFVDIAGLVRGASRGEGLGNRFLAHIRECDAVAHVVRCFEDENVAHVHGGIDPVGDAETVNAELLLADLATVERRLEQASRAAKSGDPKRRAEAAALERLRDHLAKGGQARTFPEPGEVSEVLRTLLTAKPTLYVANVDEGSLAAGNAYSAAVEELAGREGAGAVRLCARLAAELAELPAEEAREYLGVLGVEESGFEEFVRAAYRLLGLITFFTFNERECRAWTVREGATAREAAGRIHTDMERGFVAAEVGRWEDIVAAGSWARAREEAKVRREGRDYVMRDGDVLLVRFNA</sequence>
<dbReference type="PhylomeDB" id="Q1ATZ1"/>
<proteinExistence type="inferred from homology"/>
<dbReference type="GO" id="GO:0043023">
    <property type="term" value="F:ribosomal large subunit binding"/>
    <property type="evidence" value="ECO:0007669"/>
    <property type="project" value="UniProtKB-UniRule"/>
</dbReference>
<feature type="binding site" evidence="6">
    <location>
        <begin position="19"/>
        <end position="24"/>
    </location>
    <ligand>
        <name>ATP</name>
        <dbReference type="ChEBI" id="CHEBI:30616"/>
    </ligand>
</feature>
<accession>Q1ATZ1</accession>
<evidence type="ECO:0000256" key="1">
    <source>
        <dbReference type="ARBA" id="ARBA00001946"/>
    </source>
</evidence>
<keyword evidence="10" id="KW-1185">Reference proteome</keyword>